<keyword evidence="2" id="KW-0288">FMN</keyword>
<protein>
    <submittedName>
        <fullName evidence="5">Nitroreductase</fullName>
    </submittedName>
</protein>
<evidence type="ECO:0000256" key="1">
    <source>
        <dbReference type="ARBA" id="ARBA00022630"/>
    </source>
</evidence>
<evidence type="ECO:0000259" key="4">
    <source>
        <dbReference type="Pfam" id="PF00881"/>
    </source>
</evidence>
<dbReference type="AlphaFoldDB" id="A0A921F006"/>
<reference evidence="5" key="2">
    <citation type="submission" date="2021-09" db="EMBL/GenBank/DDBJ databases">
        <authorList>
            <person name="Gilroy R."/>
        </authorList>
    </citation>
    <scope>NUCLEOTIDE SEQUENCE</scope>
    <source>
        <strain evidence="5">CHK173-2145</strain>
    </source>
</reference>
<reference evidence="5" key="1">
    <citation type="journal article" date="2021" name="PeerJ">
        <title>Extensive microbial diversity within the chicken gut microbiome revealed by metagenomics and culture.</title>
        <authorList>
            <person name="Gilroy R."/>
            <person name="Ravi A."/>
            <person name="Getino M."/>
            <person name="Pursley I."/>
            <person name="Horton D.L."/>
            <person name="Alikhan N.F."/>
            <person name="Baker D."/>
            <person name="Gharbi K."/>
            <person name="Hall N."/>
            <person name="Watson M."/>
            <person name="Adriaenssens E.M."/>
            <person name="Foster-Nyarko E."/>
            <person name="Jarju S."/>
            <person name="Secka A."/>
            <person name="Antonio M."/>
            <person name="Oren A."/>
            <person name="Chaudhuri R.R."/>
            <person name="La Ragione R."/>
            <person name="Hildebrand F."/>
            <person name="Pallen M.J."/>
        </authorList>
    </citation>
    <scope>NUCLEOTIDE SEQUENCE</scope>
    <source>
        <strain evidence="5">CHK173-2145</strain>
    </source>
</reference>
<feature type="domain" description="Nitroreductase" evidence="4">
    <location>
        <begin position="7"/>
        <end position="193"/>
    </location>
</feature>
<proteinExistence type="predicted"/>
<evidence type="ECO:0000313" key="5">
    <source>
        <dbReference type="EMBL" id="HJE86129.1"/>
    </source>
</evidence>
<dbReference type="CDD" id="cd02136">
    <property type="entry name" value="PnbA_NfnB-like"/>
    <property type="match status" value="1"/>
</dbReference>
<dbReference type="Gene3D" id="3.40.109.10">
    <property type="entry name" value="NADH Oxidase"/>
    <property type="match status" value="1"/>
</dbReference>
<dbReference type="InterPro" id="IPR050627">
    <property type="entry name" value="Nitroreductase/BluB"/>
</dbReference>
<dbReference type="Proteomes" id="UP000721920">
    <property type="component" value="Unassembled WGS sequence"/>
</dbReference>
<keyword evidence="1" id="KW-0285">Flavoprotein</keyword>
<dbReference type="PANTHER" id="PTHR23026">
    <property type="entry name" value="NADPH NITROREDUCTASE"/>
    <property type="match status" value="1"/>
</dbReference>
<evidence type="ECO:0000256" key="3">
    <source>
        <dbReference type="ARBA" id="ARBA00023002"/>
    </source>
</evidence>
<evidence type="ECO:0000256" key="2">
    <source>
        <dbReference type="ARBA" id="ARBA00022643"/>
    </source>
</evidence>
<dbReference type="InterPro" id="IPR029479">
    <property type="entry name" value="Nitroreductase"/>
</dbReference>
<dbReference type="Pfam" id="PF00881">
    <property type="entry name" value="Nitroreductase"/>
    <property type="match status" value="1"/>
</dbReference>
<accession>A0A921F006</accession>
<comment type="caution">
    <text evidence="5">The sequence shown here is derived from an EMBL/GenBank/DDBJ whole genome shotgun (WGS) entry which is preliminary data.</text>
</comment>
<dbReference type="GO" id="GO:0016491">
    <property type="term" value="F:oxidoreductase activity"/>
    <property type="evidence" value="ECO:0007669"/>
    <property type="project" value="UniProtKB-KW"/>
</dbReference>
<organism evidence="5 6">
    <name type="scientific">Levilactobacillus hammesii</name>
    <dbReference type="NCBI Taxonomy" id="267633"/>
    <lineage>
        <taxon>Bacteria</taxon>
        <taxon>Bacillati</taxon>
        <taxon>Bacillota</taxon>
        <taxon>Bacilli</taxon>
        <taxon>Lactobacillales</taxon>
        <taxon>Lactobacillaceae</taxon>
        <taxon>Levilactobacillus</taxon>
    </lineage>
</organism>
<sequence length="217" mass="24188">MDFKDIIRERHSYRAFTNQPIAPSVLEEIVTEAKHAPSWANAQPWQVVVATGQTLAQIKAGHLERSQRGVAGNTDMAVAHRSEWAAASRQNIATFNDELNQLLAAQQAQATYGQSQDKLFNAAALVYLVLRAPVNDWAIFDLGAFSQTLMLSATNHGIQSIPAYEIIRYPDALRDLLGLDETHRFIMGIALGYRDQALINDFRSSRVANSEFLTFKD</sequence>
<dbReference type="SUPFAM" id="SSF55469">
    <property type="entry name" value="FMN-dependent nitroreductase-like"/>
    <property type="match status" value="1"/>
</dbReference>
<name>A0A921F006_9LACO</name>
<keyword evidence="3" id="KW-0560">Oxidoreductase</keyword>
<dbReference type="EMBL" id="DYXN01000013">
    <property type="protein sequence ID" value="HJE86129.1"/>
    <property type="molecule type" value="Genomic_DNA"/>
</dbReference>
<dbReference type="PANTHER" id="PTHR23026:SF90">
    <property type="entry name" value="IODOTYROSINE DEIODINASE 1"/>
    <property type="match status" value="1"/>
</dbReference>
<gene>
    <name evidence="5" type="ORF">K8U88_00955</name>
</gene>
<evidence type="ECO:0000313" key="6">
    <source>
        <dbReference type="Proteomes" id="UP000721920"/>
    </source>
</evidence>
<dbReference type="InterPro" id="IPR000415">
    <property type="entry name" value="Nitroreductase-like"/>
</dbReference>